<evidence type="ECO:0000313" key="3">
    <source>
        <dbReference type="EMBL" id="KAJ6241979.1"/>
    </source>
</evidence>
<feature type="coiled-coil region" evidence="1">
    <location>
        <begin position="812"/>
        <end position="846"/>
    </location>
</feature>
<feature type="compositionally biased region" description="Basic and acidic residues" evidence="2">
    <location>
        <begin position="229"/>
        <end position="239"/>
    </location>
</feature>
<protein>
    <submittedName>
        <fullName evidence="3">Tnf receptor-associated factor 6</fullName>
    </submittedName>
</protein>
<feature type="coiled-coil region" evidence="1">
    <location>
        <begin position="32"/>
        <end position="66"/>
    </location>
</feature>
<keyword evidence="3" id="KW-0675">Receptor</keyword>
<accession>A0ABQ8YBN8</accession>
<comment type="caution">
    <text evidence="3">The sequence shown here is derived from an EMBL/GenBank/DDBJ whole genome shotgun (WGS) entry which is preliminary data.</text>
</comment>
<dbReference type="EMBL" id="JAOAOG010000185">
    <property type="protein sequence ID" value="KAJ6241979.1"/>
    <property type="molecule type" value="Genomic_DNA"/>
</dbReference>
<feature type="coiled-coil region" evidence="1">
    <location>
        <begin position="516"/>
        <end position="694"/>
    </location>
</feature>
<evidence type="ECO:0000256" key="2">
    <source>
        <dbReference type="SAM" id="MobiDB-lite"/>
    </source>
</evidence>
<dbReference type="Gene3D" id="1.10.287.1490">
    <property type="match status" value="1"/>
</dbReference>
<reference evidence="3" key="1">
    <citation type="submission" date="2022-08" db="EMBL/GenBank/DDBJ databases">
        <title>Novel sulfate-reducing endosymbionts in the free-living metamonad Anaeramoeba.</title>
        <authorList>
            <person name="Jerlstrom-Hultqvist J."/>
            <person name="Cepicka I."/>
            <person name="Gallot-Lavallee L."/>
            <person name="Salas-Leiva D."/>
            <person name="Curtis B.A."/>
            <person name="Zahonova K."/>
            <person name="Pipaliya S."/>
            <person name="Dacks J."/>
            <person name="Roger A.J."/>
        </authorList>
    </citation>
    <scope>NUCLEOTIDE SEQUENCE</scope>
    <source>
        <strain evidence="3">Schooner1</strain>
    </source>
</reference>
<proteinExistence type="predicted"/>
<sequence>MNNSETERKETQKLQNQNRTEINFELLKEKTIQKLTKAFQKKSLENEKLVREIEKLKDSTNFLNQENLSLVQVNEFLEEEITAFKDNSKKDQNVEFESNKQKIDLEKELKRYKEIIIKKEKIIQRKDKNFLIFEEKVKELNLSQEKKRKKTQLELKNKIAQSEKAFEKQSLEQKRLLIELQESKKELMSLKEDQTKKKKDQEKDQEQEQEKDQDQDQDQGQGQVTLTRNKKEQEQAENEKIQMLKQEQEKELDQFRNKIENLENNLNLNNKELNNFKKLEKAISDLEIIQKNKNYLFSFEEKISYIINLNDDYNNLVSELKTKNNKLEETLKDLEKNNNKKLVDNKNNEISQLKKQIENLKQSMETQANQNDELLKRKNDEIEELKLNSKRKFNEQNENYLELQNINQNLENKLKKKRQESVDLQSQLEKNDDAILKLEFEKQEINDYLVIFYNQFKKIEETNQKNHEKMKSVQSNFELKSLKISNLYTKLDLIQKNLFNEKTNNLNLELISNNKDNEIENDKEKLRKELEVIKKENIEMENKLSEAELKNNELLSQCNKKEEKIKKLKSNLQKMGDRINQKDVNSNDYLFELKERNKEISELKLQIEDLKNEIDNLNFQLNEENNEKNSFQKKYLQTKDQFNQNLRSIQQKLNEREKKITKLSTKIDGLNNDKEDHLSKIENLNQHLSNEKEMKGKISHLIRQYLYQFSNTIEKPKNNSLKEYLLLKNSYAFSKFKDNSKSDNNTNTGCESNISSKDWLIKVERQLYDLQQFFKNTVYKLKKNEIRNSLLKESCLGTLTNEQLSKIRDSLHKTQEEQLNEQKEILLEKEQQIRNLNNDYSSIISKNRILIGKINNLQNKLFLNRGKKIKNKSPRKYSFDISEHYKMKRKQSEGSNRISNENQNDNENNFNHKCDNNNIFYKYFEQNEKLKPLSSTNRKLVKMEFNNK</sequence>
<evidence type="ECO:0000313" key="4">
    <source>
        <dbReference type="Proteomes" id="UP001150062"/>
    </source>
</evidence>
<feature type="compositionally biased region" description="Low complexity" evidence="2">
    <location>
        <begin position="896"/>
        <end position="909"/>
    </location>
</feature>
<feature type="region of interest" description="Disordered" evidence="2">
    <location>
        <begin position="189"/>
        <end position="239"/>
    </location>
</feature>
<feature type="region of interest" description="Disordered" evidence="2">
    <location>
        <begin position="886"/>
        <end position="911"/>
    </location>
</feature>
<keyword evidence="1" id="KW-0175">Coiled coil</keyword>
<dbReference type="Proteomes" id="UP001150062">
    <property type="component" value="Unassembled WGS sequence"/>
</dbReference>
<organism evidence="3 4">
    <name type="scientific">Anaeramoeba flamelloides</name>
    <dbReference type="NCBI Taxonomy" id="1746091"/>
    <lineage>
        <taxon>Eukaryota</taxon>
        <taxon>Metamonada</taxon>
        <taxon>Anaeramoebidae</taxon>
        <taxon>Anaeramoeba</taxon>
    </lineage>
</organism>
<gene>
    <name evidence="3" type="ORF">M0813_23122</name>
</gene>
<keyword evidence="4" id="KW-1185">Reference proteome</keyword>
<name>A0ABQ8YBN8_9EUKA</name>
<feature type="compositionally biased region" description="Basic and acidic residues" evidence="2">
    <location>
        <begin position="189"/>
        <end position="214"/>
    </location>
</feature>
<evidence type="ECO:0000256" key="1">
    <source>
        <dbReference type="SAM" id="Coils"/>
    </source>
</evidence>